<proteinExistence type="predicted"/>
<dbReference type="AlphaFoldDB" id="A0A1S6JI39"/>
<gene>
    <name evidence="1" type="ORF">B1H29_35205</name>
</gene>
<dbReference type="KEGG" id="spac:B1H29_35205"/>
<evidence type="ECO:0000313" key="2">
    <source>
        <dbReference type="Proteomes" id="UP000189443"/>
    </source>
</evidence>
<protein>
    <submittedName>
        <fullName evidence="1">Uncharacterized protein</fullName>
    </submittedName>
</protein>
<name>A0A1S6JI39_9ACTN</name>
<reference evidence="1 2" key="1">
    <citation type="submission" date="2017-02" db="EMBL/GenBank/DDBJ databases">
        <title>Streptomyces pactum ACT12 Genome sequencing and assembly.</title>
        <authorList>
            <person name="Xue Q."/>
            <person name="Yan X."/>
            <person name="Jia L."/>
            <person name="Yan H."/>
        </authorList>
    </citation>
    <scope>NUCLEOTIDE SEQUENCE [LARGE SCALE GENOMIC DNA]</scope>
    <source>
        <strain evidence="1 2">ACT12</strain>
    </source>
</reference>
<dbReference type="Proteomes" id="UP000189443">
    <property type="component" value="Chromosome"/>
</dbReference>
<evidence type="ECO:0000313" key="1">
    <source>
        <dbReference type="EMBL" id="AQS71416.1"/>
    </source>
</evidence>
<accession>A0A1S6JI39</accession>
<keyword evidence="2" id="KW-1185">Reference proteome</keyword>
<sequence>MTARGATPAVSRLAQSGCRGGPVPLAADLPAVHAVTFAAFEAVARFGRPSRPRSARVGPLRAAGGIGLPLGATDVLDRFCGRGESR</sequence>
<organism evidence="1 2">
    <name type="scientific">Streptomyces pactum</name>
    <dbReference type="NCBI Taxonomy" id="68249"/>
    <lineage>
        <taxon>Bacteria</taxon>
        <taxon>Bacillati</taxon>
        <taxon>Actinomycetota</taxon>
        <taxon>Actinomycetes</taxon>
        <taxon>Kitasatosporales</taxon>
        <taxon>Streptomycetaceae</taxon>
        <taxon>Streptomyces</taxon>
    </lineage>
</organism>
<dbReference type="EMBL" id="CP019724">
    <property type="protein sequence ID" value="AQS71416.1"/>
    <property type="molecule type" value="Genomic_DNA"/>
</dbReference>